<reference evidence="2 5" key="1">
    <citation type="journal article" date="2011" name="Nature">
        <title>The Medicago genome provides insight into the evolution of rhizobial symbioses.</title>
        <authorList>
            <person name="Young N.D."/>
            <person name="Debelle F."/>
            <person name="Oldroyd G.E."/>
            <person name="Geurts R."/>
            <person name="Cannon S.B."/>
            <person name="Udvardi M.K."/>
            <person name="Benedito V.A."/>
            <person name="Mayer K.F."/>
            <person name="Gouzy J."/>
            <person name="Schoof H."/>
            <person name="Van de Peer Y."/>
            <person name="Proost S."/>
            <person name="Cook D.R."/>
            <person name="Meyers B.C."/>
            <person name="Spannagl M."/>
            <person name="Cheung F."/>
            <person name="De Mita S."/>
            <person name="Krishnakumar V."/>
            <person name="Gundlach H."/>
            <person name="Zhou S."/>
            <person name="Mudge J."/>
            <person name="Bharti A.K."/>
            <person name="Murray J.D."/>
            <person name="Naoumkina M.A."/>
            <person name="Rosen B."/>
            <person name="Silverstein K.A."/>
            <person name="Tang H."/>
            <person name="Rombauts S."/>
            <person name="Zhao P.X."/>
            <person name="Zhou P."/>
            <person name="Barbe V."/>
            <person name="Bardou P."/>
            <person name="Bechner M."/>
            <person name="Bellec A."/>
            <person name="Berger A."/>
            <person name="Berges H."/>
            <person name="Bidwell S."/>
            <person name="Bisseling T."/>
            <person name="Choisne N."/>
            <person name="Couloux A."/>
            <person name="Denny R."/>
            <person name="Deshpande S."/>
            <person name="Dai X."/>
            <person name="Doyle J.J."/>
            <person name="Dudez A.M."/>
            <person name="Farmer A.D."/>
            <person name="Fouteau S."/>
            <person name="Franken C."/>
            <person name="Gibelin C."/>
            <person name="Gish J."/>
            <person name="Goldstein S."/>
            <person name="Gonzalez A.J."/>
            <person name="Green P.J."/>
            <person name="Hallab A."/>
            <person name="Hartog M."/>
            <person name="Hua A."/>
            <person name="Humphray S.J."/>
            <person name="Jeong D.H."/>
            <person name="Jing Y."/>
            <person name="Jocker A."/>
            <person name="Kenton S.M."/>
            <person name="Kim D.J."/>
            <person name="Klee K."/>
            <person name="Lai H."/>
            <person name="Lang C."/>
            <person name="Lin S."/>
            <person name="Macmil S.L."/>
            <person name="Magdelenat G."/>
            <person name="Matthews L."/>
            <person name="McCorrison J."/>
            <person name="Monaghan E.L."/>
            <person name="Mun J.H."/>
            <person name="Najar F.Z."/>
            <person name="Nicholson C."/>
            <person name="Noirot C."/>
            <person name="O'Bleness M."/>
            <person name="Paule C.R."/>
            <person name="Poulain J."/>
            <person name="Prion F."/>
            <person name="Qin B."/>
            <person name="Qu C."/>
            <person name="Retzel E.F."/>
            <person name="Riddle C."/>
            <person name="Sallet E."/>
            <person name="Samain S."/>
            <person name="Samson N."/>
            <person name="Sanders I."/>
            <person name="Saurat O."/>
            <person name="Scarpelli C."/>
            <person name="Schiex T."/>
            <person name="Segurens B."/>
            <person name="Severin A.J."/>
            <person name="Sherrier D.J."/>
            <person name="Shi R."/>
            <person name="Sims S."/>
            <person name="Singer S.R."/>
            <person name="Sinharoy S."/>
            <person name="Sterck L."/>
            <person name="Viollet A."/>
            <person name="Wang B.B."/>
            <person name="Wang K."/>
            <person name="Wang M."/>
            <person name="Wang X."/>
            <person name="Warfsmann J."/>
            <person name="Weissenbach J."/>
            <person name="White D.D."/>
            <person name="White J.D."/>
            <person name="Wiley G.B."/>
            <person name="Wincker P."/>
            <person name="Xing Y."/>
            <person name="Yang L."/>
            <person name="Yao Z."/>
            <person name="Ying F."/>
            <person name="Zhai J."/>
            <person name="Zhou L."/>
            <person name="Zuber A."/>
            <person name="Denarie J."/>
            <person name="Dixon R.A."/>
            <person name="May G.D."/>
            <person name="Schwartz D.C."/>
            <person name="Rogers J."/>
            <person name="Quetier F."/>
            <person name="Town C.D."/>
            <person name="Roe B.A."/>
        </authorList>
    </citation>
    <scope>NUCLEOTIDE SEQUENCE [LARGE SCALE GENOMIC DNA]</scope>
    <source>
        <strain evidence="2">A17</strain>
        <strain evidence="4 5">cv. Jemalong A17</strain>
    </source>
</reference>
<reference evidence="6" key="4">
    <citation type="journal article" date="2018" name="Nat. Plants">
        <title>Whole-genome landscape of Medicago truncatula symbiotic genes.</title>
        <authorList>
            <person name="Pecrix Y."/>
            <person name="Staton S.E."/>
            <person name="Sallet E."/>
            <person name="Lelandais-Briere C."/>
            <person name="Moreau S."/>
            <person name="Carrere S."/>
            <person name="Blein T."/>
            <person name="Jardinaud M.F."/>
            <person name="Latrasse D."/>
            <person name="Zouine M."/>
            <person name="Zahm M."/>
            <person name="Kreplak J."/>
            <person name="Mayjonade B."/>
            <person name="Satge C."/>
            <person name="Perez M."/>
            <person name="Cauet S."/>
            <person name="Marande W."/>
            <person name="Chantry-Darmon C."/>
            <person name="Lopez-Roques C."/>
            <person name="Bouchez O."/>
            <person name="Berard A."/>
            <person name="Debelle F."/>
            <person name="Munos S."/>
            <person name="Bendahmane A."/>
            <person name="Berges H."/>
            <person name="Niebel A."/>
            <person name="Buitink J."/>
            <person name="Frugier F."/>
            <person name="Benhamed M."/>
            <person name="Crespi M."/>
            <person name="Gouzy J."/>
            <person name="Gamas P."/>
        </authorList>
    </citation>
    <scope>NUCLEOTIDE SEQUENCE [LARGE SCALE GENOMIC DNA]</scope>
    <source>
        <strain evidence="6">cv. Jemalong A17</strain>
    </source>
</reference>
<reference evidence="4" key="3">
    <citation type="submission" date="2015-04" db="UniProtKB">
        <authorList>
            <consortium name="EnsemblPlants"/>
        </authorList>
    </citation>
    <scope>IDENTIFICATION</scope>
    <source>
        <strain evidence="4">cv. Jemalong A17</strain>
    </source>
</reference>
<evidence type="ECO:0000313" key="3">
    <source>
        <dbReference type="EMBL" id="RHN69660.1"/>
    </source>
</evidence>
<dbReference type="Gramene" id="rna18158">
    <property type="protein sequence ID" value="RHN69660.1"/>
    <property type="gene ID" value="gene18158"/>
</dbReference>
<dbReference type="PANTHER" id="PTHR34061:SF11">
    <property type="entry name" value="PROTEIN, PUTATIVE-RELATED"/>
    <property type="match status" value="1"/>
</dbReference>
<sequence>MERPGAEGEGYCWNGMASWIGMNLATAFFASLERCSCINLSTSDDPDDPLLILPSDSNRFSDDSSHPQPQPPPPSDNKNNAAAV</sequence>
<protein>
    <submittedName>
        <fullName evidence="2">Transmembrane protein, putative</fullName>
    </submittedName>
</protein>
<gene>
    <name evidence="4" type="primary">25491137</name>
    <name evidence="2" type="ordered locus">MTR_3g491900</name>
    <name evidence="3" type="ORF">MtrunA17_Chr3g0127161</name>
</gene>
<dbReference type="AlphaFoldDB" id="A0A072VBC0"/>
<dbReference type="EMBL" id="CM001219">
    <property type="protein sequence ID" value="KEH35470.1"/>
    <property type="molecule type" value="Genomic_DNA"/>
</dbReference>
<dbReference type="Proteomes" id="UP000265566">
    <property type="component" value="Chromosome 3"/>
</dbReference>
<dbReference type="EnsemblPlants" id="KEH35470">
    <property type="protein sequence ID" value="KEH35470"/>
    <property type="gene ID" value="MTR_3g491900"/>
</dbReference>
<dbReference type="Proteomes" id="UP000002051">
    <property type="component" value="Chromosome 3"/>
</dbReference>
<dbReference type="HOGENOM" id="CLU_2530889_0_0_1"/>
<dbReference type="PANTHER" id="PTHR34061">
    <property type="entry name" value="PROTEIN, PUTATIVE-RELATED"/>
    <property type="match status" value="1"/>
</dbReference>
<keyword evidence="5" id="KW-1185">Reference proteome</keyword>
<evidence type="ECO:0000313" key="4">
    <source>
        <dbReference type="EnsemblPlants" id="KEH35470"/>
    </source>
</evidence>
<dbReference type="EMBL" id="PSQE01000003">
    <property type="protein sequence ID" value="RHN69660.1"/>
    <property type="molecule type" value="Genomic_DNA"/>
</dbReference>
<keyword evidence="2" id="KW-0472">Membrane</keyword>
<organism evidence="2 5">
    <name type="scientific">Medicago truncatula</name>
    <name type="common">Barrel medic</name>
    <name type="synonym">Medicago tribuloides</name>
    <dbReference type="NCBI Taxonomy" id="3880"/>
    <lineage>
        <taxon>Eukaryota</taxon>
        <taxon>Viridiplantae</taxon>
        <taxon>Streptophyta</taxon>
        <taxon>Embryophyta</taxon>
        <taxon>Tracheophyta</taxon>
        <taxon>Spermatophyta</taxon>
        <taxon>Magnoliopsida</taxon>
        <taxon>eudicotyledons</taxon>
        <taxon>Gunneridae</taxon>
        <taxon>Pentapetalae</taxon>
        <taxon>rosids</taxon>
        <taxon>fabids</taxon>
        <taxon>Fabales</taxon>
        <taxon>Fabaceae</taxon>
        <taxon>Papilionoideae</taxon>
        <taxon>50 kb inversion clade</taxon>
        <taxon>NPAAA clade</taxon>
        <taxon>Hologalegina</taxon>
        <taxon>IRL clade</taxon>
        <taxon>Trifolieae</taxon>
        <taxon>Medicago</taxon>
    </lineage>
</organism>
<evidence type="ECO:0000256" key="1">
    <source>
        <dbReference type="SAM" id="MobiDB-lite"/>
    </source>
</evidence>
<proteinExistence type="predicted"/>
<keyword evidence="2" id="KW-0812">Transmembrane</keyword>
<accession>A0A072VBC0</accession>
<feature type="region of interest" description="Disordered" evidence="1">
    <location>
        <begin position="41"/>
        <end position="84"/>
    </location>
</feature>
<reference evidence="3" key="5">
    <citation type="journal article" date="2018" name="Nat. Plants">
        <title>Whole-genome landscape of Medicago truncatula symbiotic genes.</title>
        <authorList>
            <person name="Pecrix Y."/>
            <person name="Gamas P."/>
            <person name="Carrere S."/>
        </authorList>
    </citation>
    <scope>NUCLEOTIDE SEQUENCE</scope>
    <source>
        <tissue evidence="3">Leaves</tissue>
    </source>
</reference>
<name>A0A072VBC0_MEDTR</name>
<evidence type="ECO:0000313" key="5">
    <source>
        <dbReference type="Proteomes" id="UP000002051"/>
    </source>
</evidence>
<evidence type="ECO:0000313" key="2">
    <source>
        <dbReference type="EMBL" id="KEH35470.1"/>
    </source>
</evidence>
<evidence type="ECO:0000313" key="6">
    <source>
        <dbReference type="Proteomes" id="UP000265566"/>
    </source>
</evidence>
<reference evidence="2 5" key="2">
    <citation type="journal article" date="2014" name="BMC Genomics">
        <title>An improved genome release (version Mt4.0) for the model legume Medicago truncatula.</title>
        <authorList>
            <person name="Tang H."/>
            <person name="Krishnakumar V."/>
            <person name="Bidwell S."/>
            <person name="Rosen B."/>
            <person name="Chan A."/>
            <person name="Zhou S."/>
            <person name="Gentzbittel L."/>
            <person name="Childs K.L."/>
            <person name="Yandell M."/>
            <person name="Gundlach H."/>
            <person name="Mayer K.F."/>
            <person name="Schwartz D.C."/>
            <person name="Town C.D."/>
        </authorList>
    </citation>
    <scope>GENOME REANNOTATION</scope>
    <source>
        <strain evidence="2">A17</strain>
        <strain evidence="4 5">cv. Jemalong A17</strain>
    </source>
</reference>